<evidence type="ECO:0000256" key="1">
    <source>
        <dbReference type="SAM" id="MobiDB-lite"/>
    </source>
</evidence>
<dbReference type="EMBL" id="JAQQAF010000008">
    <property type="protein sequence ID" value="KAJ8465712.1"/>
    <property type="molecule type" value="Genomic_DNA"/>
</dbReference>
<feature type="region of interest" description="Disordered" evidence="1">
    <location>
        <begin position="1"/>
        <end position="27"/>
    </location>
</feature>
<gene>
    <name evidence="2" type="ORF">OPV22_028264</name>
</gene>
<name>A0AAV8PXZ5_ENSVE</name>
<accession>A0AAV8PXZ5</accession>
<keyword evidence="3" id="KW-1185">Reference proteome</keyword>
<feature type="region of interest" description="Disordered" evidence="1">
    <location>
        <begin position="88"/>
        <end position="113"/>
    </location>
</feature>
<comment type="caution">
    <text evidence="2">The sequence shown here is derived from an EMBL/GenBank/DDBJ whole genome shotgun (WGS) entry which is preliminary data.</text>
</comment>
<sequence>MNPDDQGRANQNLTRARGSCGPRRASDSKIAVTELERYLFPNDEVAPRCLLVSGETDPTRYDKNGCHEASVKKTLGKEDELKKNAQRVRQQKLREGHRLSSDSPPRLPHSLDTGLEDQRKCALLGQRVVRFMKAQACDKSQYTCHSYNLRLCIESQWKSSPWESKSARVLCHRSCKEAFDF</sequence>
<protein>
    <submittedName>
        <fullName evidence="2">Uncharacterized protein</fullName>
    </submittedName>
</protein>
<dbReference type="AlphaFoldDB" id="A0AAV8PXZ5"/>
<evidence type="ECO:0000313" key="3">
    <source>
        <dbReference type="Proteomes" id="UP001222027"/>
    </source>
</evidence>
<organism evidence="2 3">
    <name type="scientific">Ensete ventricosum</name>
    <name type="common">Abyssinian banana</name>
    <name type="synonym">Musa ensete</name>
    <dbReference type="NCBI Taxonomy" id="4639"/>
    <lineage>
        <taxon>Eukaryota</taxon>
        <taxon>Viridiplantae</taxon>
        <taxon>Streptophyta</taxon>
        <taxon>Embryophyta</taxon>
        <taxon>Tracheophyta</taxon>
        <taxon>Spermatophyta</taxon>
        <taxon>Magnoliopsida</taxon>
        <taxon>Liliopsida</taxon>
        <taxon>Zingiberales</taxon>
        <taxon>Musaceae</taxon>
        <taxon>Ensete</taxon>
    </lineage>
</organism>
<proteinExistence type="predicted"/>
<dbReference type="Proteomes" id="UP001222027">
    <property type="component" value="Unassembled WGS sequence"/>
</dbReference>
<reference evidence="2 3" key="1">
    <citation type="submission" date="2022-12" db="EMBL/GenBank/DDBJ databases">
        <title>Chromosome-scale assembly of the Ensete ventricosum genome.</title>
        <authorList>
            <person name="Dussert Y."/>
            <person name="Stocks J."/>
            <person name="Wendawek A."/>
            <person name="Woldeyes F."/>
            <person name="Nichols R.A."/>
            <person name="Borrell J.S."/>
        </authorList>
    </citation>
    <scope>NUCLEOTIDE SEQUENCE [LARGE SCALE GENOMIC DNA]</scope>
    <source>
        <strain evidence="3">cv. Maze</strain>
        <tissue evidence="2">Seeds</tissue>
    </source>
</reference>
<evidence type="ECO:0000313" key="2">
    <source>
        <dbReference type="EMBL" id="KAJ8465712.1"/>
    </source>
</evidence>